<feature type="chain" id="PRO_5045144679" evidence="1">
    <location>
        <begin position="33"/>
        <end position="339"/>
    </location>
</feature>
<gene>
    <name evidence="2" type="ORF">ACG0Z3_05640</name>
</gene>
<comment type="caution">
    <text evidence="2">The sequence shown here is derived from an EMBL/GenBank/DDBJ whole genome shotgun (WGS) entry which is preliminary data.</text>
</comment>
<dbReference type="EMBL" id="JBIGHW010000002">
    <property type="protein sequence ID" value="MFG6440161.1"/>
    <property type="molecule type" value="Genomic_DNA"/>
</dbReference>
<name>A0ABW7FEL3_9BURK</name>
<dbReference type="Proteomes" id="UP001606301">
    <property type="component" value="Unassembled WGS sequence"/>
</dbReference>
<dbReference type="RefSeq" id="WP_394396102.1">
    <property type="nucleotide sequence ID" value="NZ_JBIGHW010000002.1"/>
</dbReference>
<feature type="signal peptide" evidence="1">
    <location>
        <begin position="1"/>
        <end position="32"/>
    </location>
</feature>
<sequence>MSLDLPHRPCLHALALAAGGWLAALTSPAALAQNTVGATVPLSVSIEGLPAGLAPRVVTERLFCGDGNFTHVVKNPELVLQAVTTQRFDWITLPTGLRQLQVTPVTRYVGNFQMPYGRQPGDPTIVVECNTSWGYPENQHPMQMSLRVDGIVAGRPASQFINLGPLGVRYQSPQPVQLNRTLASMTEHLWSWTAQDGGLARGMRHNVQATFRSDTGAAQPTLTIKTAPPQGPFLGISRTLAELFQHVDGRSCVKADGVVRCIGDEPGPVLHGNLRLWGVQRYDERVVFLFELLQSFPTGSVQLVASARSTELGSYIGPGGVVPAPLLPWQAKTMTLRVQ</sequence>
<evidence type="ECO:0000313" key="2">
    <source>
        <dbReference type="EMBL" id="MFG6440161.1"/>
    </source>
</evidence>
<organism evidence="2 3">
    <name type="scientific">Pelomonas margarita</name>
    <dbReference type="NCBI Taxonomy" id="3299031"/>
    <lineage>
        <taxon>Bacteria</taxon>
        <taxon>Pseudomonadati</taxon>
        <taxon>Pseudomonadota</taxon>
        <taxon>Betaproteobacteria</taxon>
        <taxon>Burkholderiales</taxon>
        <taxon>Sphaerotilaceae</taxon>
        <taxon>Roseateles</taxon>
    </lineage>
</organism>
<accession>A0ABW7FEL3</accession>
<keyword evidence="1" id="KW-0732">Signal</keyword>
<evidence type="ECO:0000313" key="3">
    <source>
        <dbReference type="Proteomes" id="UP001606301"/>
    </source>
</evidence>
<keyword evidence="3" id="KW-1185">Reference proteome</keyword>
<evidence type="ECO:0000256" key="1">
    <source>
        <dbReference type="SAM" id="SignalP"/>
    </source>
</evidence>
<proteinExistence type="predicted"/>
<reference evidence="2 3" key="1">
    <citation type="submission" date="2024-08" db="EMBL/GenBank/DDBJ databases">
        <authorList>
            <person name="Lu H."/>
        </authorList>
    </citation>
    <scope>NUCLEOTIDE SEQUENCE [LARGE SCALE GENOMIC DNA]</scope>
    <source>
        <strain evidence="2 3">LKC17W</strain>
    </source>
</reference>
<protein>
    <submittedName>
        <fullName evidence="2">Uncharacterized protein</fullName>
    </submittedName>
</protein>